<dbReference type="AlphaFoldDB" id="A0A1H9U414"/>
<keyword evidence="2" id="KW-1185">Reference proteome</keyword>
<organism evidence="1 2">
    <name type="scientific">Propionibacterium cyclohexanicum</name>
    <dbReference type="NCBI Taxonomy" id="64702"/>
    <lineage>
        <taxon>Bacteria</taxon>
        <taxon>Bacillati</taxon>
        <taxon>Actinomycetota</taxon>
        <taxon>Actinomycetes</taxon>
        <taxon>Propionibacteriales</taxon>
        <taxon>Propionibacteriaceae</taxon>
        <taxon>Propionibacterium</taxon>
    </lineage>
</organism>
<sequence>MDTDFVPTGDRRLRQVMAAVVAEGDAAEYMGLEAKSDIDISKKGVGVAKVPCPRLFFLWPDALVHVVPVLSTGAFAQGEVNGGAGCVGPGSWSGSWGRGWCSWVS</sequence>
<dbReference type="Proteomes" id="UP000198815">
    <property type="component" value="Unassembled WGS sequence"/>
</dbReference>
<evidence type="ECO:0000313" key="1">
    <source>
        <dbReference type="EMBL" id="SES03904.1"/>
    </source>
</evidence>
<evidence type="ECO:0000313" key="2">
    <source>
        <dbReference type="Proteomes" id="UP000198815"/>
    </source>
</evidence>
<protein>
    <submittedName>
        <fullName evidence="1">Uncharacterized protein</fullName>
    </submittedName>
</protein>
<accession>A0A1H9U414</accession>
<reference evidence="2" key="1">
    <citation type="submission" date="2016-10" db="EMBL/GenBank/DDBJ databases">
        <authorList>
            <person name="Varghese N."/>
            <person name="Submissions S."/>
        </authorList>
    </citation>
    <scope>NUCLEOTIDE SEQUENCE [LARGE SCALE GENOMIC DNA]</scope>
    <source>
        <strain evidence="2">DSM 16859</strain>
    </source>
</reference>
<proteinExistence type="predicted"/>
<gene>
    <name evidence="1" type="ORF">SAMN05443377_13716</name>
</gene>
<name>A0A1H9U414_9ACTN</name>
<dbReference type="EMBL" id="FOGZ01000037">
    <property type="protein sequence ID" value="SES03904.1"/>
    <property type="molecule type" value="Genomic_DNA"/>
</dbReference>